<dbReference type="Gene3D" id="1.25.40.20">
    <property type="entry name" value="Ankyrin repeat-containing domain"/>
    <property type="match status" value="1"/>
</dbReference>
<evidence type="ECO:0000313" key="8">
    <source>
        <dbReference type="RefSeq" id="XP_033530225.1"/>
    </source>
</evidence>
<gene>
    <name evidence="6 8" type="ORF">P152DRAFT_462317</name>
</gene>
<feature type="compositionally biased region" description="Polar residues" evidence="4">
    <location>
        <begin position="312"/>
        <end position="326"/>
    </location>
</feature>
<accession>A0A6G1FS31</accession>
<dbReference type="PROSITE" id="PS50088">
    <property type="entry name" value="ANK_REPEAT"/>
    <property type="match status" value="1"/>
</dbReference>
<dbReference type="SUPFAM" id="SSF54695">
    <property type="entry name" value="POZ domain"/>
    <property type="match status" value="2"/>
</dbReference>
<dbReference type="OrthoDB" id="684045at2759"/>
<proteinExistence type="predicted"/>
<dbReference type="Pfam" id="PF00651">
    <property type="entry name" value="BTB"/>
    <property type="match status" value="2"/>
</dbReference>
<reference evidence="6 8" key="1">
    <citation type="submission" date="2020-01" db="EMBL/GenBank/DDBJ databases">
        <authorList>
            <consortium name="DOE Joint Genome Institute"/>
            <person name="Haridas S."/>
            <person name="Albert R."/>
            <person name="Binder M."/>
            <person name="Bloem J."/>
            <person name="Labutti K."/>
            <person name="Salamov A."/>
            <person name="Andreopoulos B."/>
            <person name="Baker S.E."/>
            <person name="Barry K."/>
            <person name="Bills G."/>
            <person name="Bluhm B.H."/>
            <person name="Cannon C."/>
            <person name="Castanera R."/>
            <person name="Culley D.E."/>
            <person name="Daum C."/>
            <person name="Ezra D."/>
            <person name="Gonzalez J.B."/>
            <person name="Henrissat B."/>
            <person name="Kuo A."/>
            <person name="Liang C."/>
            <person name="Lipzen A."/>
            <person name="Lutzoni F."/>
            <person name="Magnuson J."/>
            <person name="Mondo S."/>
            <person name="Nolan M."/>
            <person name="Ohm R."/>
            <person name="Pangilinan J."/>
            <person name="Park H.-J."/>
            <person name="Ramirez L."/>
            <person name="Alfaro M."/>
            <person name="Sun H."/>
            <person name="Tritt A."/>
            <person name="Yoshinaga Y."/>
            <person name="Zwiers L.-H."/>
            <person name="Turgeon B.G."/>
            <person name="Goodwin S.B."/>
            <person name="Spatafora J.W."/>
            <person name="Crous P.W."/>
            <person name="Grigoriev I.V."/>
        </authorList>
    </citation>
    <scope>NUCLEOTIDE SEQUENCE</scope>
    <source>
        <strain evidence="6 8">CBS 781.70</strain>
    </source>
</reference>
<sequence length="636" mass="71851">MISQLLSTENEDVSAGKLRDDNPLDESESFHELCEACRRGDLKICQEKILEGVNINGRDSYDYTPLILASLCGHYEVAHLLLESGAICERDTHQGERCLHNALNDRIRNLLRSYHFSKSTDPLQPFAAHVTSLLSRDTPRTSDITLVCTDCTFRLHKLVLAARSPYFAETFAAAPETVSWRLPNTIPSRSLEIAVRYLYFGDVAADLGDGEEEQKILTGVEKLSQLFQTESLFESIMERDLRFVRQRRTDDLALGRQRFEVWLNDSVLANKVEVETSRAKDVRWGRNNKVFADVLLQADELVEEEDNDLESYSGTTTPRIRNTEGSLNGIPVGPVSPSKRPRRSILYPVHKAMLIRAEYFLIMFSSGFKEAQETEHLQIISVDFPPDVLEIVLAFLYSEKADIPLSLAVDVLWAADQLFIDKLKNKTAVIISTLGSGDAVTGKAEKRRRADEDDGVIDIYEVIRAGWDTRVPQLEEFGARYLAYRLERHIDTEEFAEMVQDSAARIQSRQETDTVELIDDIRFYLSERFRLRFEEAGLEEMMDDLEGSAGDAQDATEGQFQEERGIDSAERYAPSDAIPPTRVAANGVIKSDALDGTVIRTLDGKIAGDEFSQEAMDYRILLTKLDQLLEKLELDA</sequence>
<keyword evidence="1" id="KW-0677">Repeat</keyword>
<dbReference type="RefSeq" id="XP_033530225.1">
    <property type="nucleotide sequence ID" value="XM_033680313.1"/>
</dbReference>
<keyword evidence="7" id="KW-1185">Reference proteome</keyword>
<evidence type="ECO:0000256" key="4">
    <source>
        <dbReference type="SAM" id="MobiDB-lite"/>
    </source>
</evidence>
<dbReference type="InterPro" id="IPR000210">
    <property type="entry name" value="BTB/POZ_dom"/>
</dbReference>
<organism evidence="6">
    <name type="scientific">Eremomyces bilateralis CBS 781.70</name>
    <dbReference type="NCBI Taxonomy" id="1392243"/>
    <lineage>
        <taxon>Eukaryota</taxon>
        <taxon>Fungi</taxon>
        <taxon>Dikarya</taxon>
        <taxon>Ascomycota</taxon>
        <taxon>Pezizomycotina</taxon>
        <taxon>Dothideomycetes</taxon>
        <taxon>Dothideomycetes incertae sedis</taxon>
        <taxon>Eremomycetales</taxon>
        <taxon>Eremomycetaceae</taxon>
        <taxon>Eremomyces</taxon>
    </lineage>
</organism>
<feature type="repeat" description="ANK" evidence="3">
    <location>
        <begin position="61"/>
        <end position="86"/>
    </location>
</feature>
<feature type="domain" description="BTB" evidence="5">
    <location>
        <begin position="347"/>
        <end position="405"/>
    </location>
</feature>
<dbReference type="SUPFAM" id="SSF48403">
    <property type="entry name" value="Ankyrin repeat"/>
    <property type="match status" value="1"/>
</dbReference>
<evidence type="ECO:0000256" key="1">
    <source>
        <dbReference type="ARBA" id="ARBA00022737"/>
    </source>
</evidence>
<feature type="region of interest" description="Disordered" evidence="4">
    <location>
        <begin position="1"/>
        <end position="24"/>
    </location>
</feature>
<dbReference type="PANTHER" id="PTHR46231">
    <property type="entry name" value="ANKYRIN REPEAT AND BTB/POZ DOMAIN-CONTAINING PROTEIN 1"/>
    <property type="match status" value="1"/>
</dbReference>
<dbReference type="SMART" id="SM00248">
    <property type="entry name" value="ANK"/>
    <property type="match status" value="2"/>
</dbReference>
<dbReference type="PANTHER" id="PTHR46231:SF1">
    <property type="entry name" value="ANKYRIN REPEAT AND BTB_POZ DOMAIN-CONTAINING PROTEIN 1"/>
    <property type="match status" value="1"/>
</dbReference>
<evidence type="ECO:0000313" key="7">
    <source>
        <dbReference type="Proteomes" id="UP000504638"/>
    </source>
</evidence>
<dbReference type="FunFam" id="1.25.40.20:FF:000248">
    <property type="entry name" value="Ankyrin repeat and BTB/POZ domain protein"/>
    <property type="match status" value="1"/>
</dbReference>
<dbReference type="EMBL" id="ML975181">
    <property type="protein sequence ID" value="KAF1808594.1"/>
    <property type="molecule type" value="Genomic_DNA"/>
</dbReference>
<evidence type="ECO:0000256" key="3">
    <source>
        <dbReference type="PROSITE-ProRule" id="PRU00023"/>
    </source>
</evidence>
<dbReference type="CDD" id="cd18186">
    <property type="entry name" value="BTB_POZ_ZBTB_KLHL-like"/>
    <property type="match status" value="1"/>
</dbReference>
<dbReference type="GO" id="GO:0005737">
    <property type="term" value="C:cytoplasm"/>
    <property type="evidence" value="ECO:0007669"/>
    <property type="project" value="TreeGrafter"/>
</dbReference>
<dbReference type="PROSITE" id="PS50297">
    <property type="entry name" value="ANK_REP_REGION"/>
    <property type="match status" value="1"/>
</dbReference>
<name>A0A6G1FS31_9PEZI</name>
<dbReference type="InterPro" id="IPR036770">
    <property type="entry name" value="Ankyrin_rpt-contain_sf"/>
</dbReference>
<dbReference type="PROSITE" id="PS50097">
    <property type="entry name" value="BTB"/>
    <property type="match status" value="2"/>
</dbReference>
<evidence type="ECO:0000313" key="6">
    <source>
        <dbReference type="EMBL" id="KAF1808594.1"/>
    </source>
</evidence>
<dbReference type="InterPro" id="IPR002110">
    <property type="entry name" value="Ankyrin_rpt"/>
</dbReference>
<protein>
    <recommendedName>
        <fullName evidence="5">BTB domain-containing protein</fullName>
    </recommendedName>
</protein>
<dbReference type="SMART" id="SM00225">
    <property type="entry name" value="BTB"/>
    <property type="match status" value="2"/>
</dbReference>
<evidence type="ECO:0000256" key="2">
    <source>
        <dbReference type="ARBA" id="ARBA00023043"/>
    </source>
</evidence>
<reference evidence="8" key="3">
    <citation type="submission" date="2025-04" db="UniProtKB">
        <authorList>
            <consortium name="RefSeq"/>
        </authorList>
    </citation>
    <scope>IDENTIFICATION</scope>
    <source>
        <strain evidence="8">CBS 781.70</strain>
    </source>
</reference>
<dbReference type="Proteomes" id="UP000504638">
    <property type="component" value="Unplaced"/>
</dbReference>
<dbReference type="InterPro" id="IPR044515">
    <property type="entry name" value="ABTB1"/>
</dbReference>
<evidence type="ECO:0000259" key="5">
    <source>
        <dbReference type="PROSITE" id="PS50097"/>
    </source>
</evidence>
<dbReference type="Gene3D" id="3.30.710.10">
    <property type="entry name" value="Potassium Channel Kv1.1, Chain A"/>
    <property type="match status" value="2"/>
</dbReference>
<dbReference type="GeneID" id="54420883"/>
<feature type="domain" description="BTB" evidence="5">
    <location>
        <begin position="142"/>
        <end position="207"/>
    </location>
</feature>
<reference evidence="8" key="2">
    <citation type="submission" date="2020-04" db="EMBL/GenBank/DDBJ databases">
        <authorList>
            <consortium name="NCBI Genome Project"/>
        </authorList>
    </citation>
    <scope>NUCLEOTIDE SEQUENCE</scope>
    <source>
        <strain evidence="8">CBS 781.70</strain>
    </source>
</reference>
<dbReference type="AlphaFoldDB" id="A0A6G1FS31"/>
<keyword evidence="2 3" id="KW-0040">ANK repeat</keyword>
<dbReference type="InterPro" id="IPR011333">
    <property type="entry name" value="SKP1/BTB/POZ_sf"/>
</dbReference>
<dbReference type="Pfam" id="PF12796">
    <property type="entry name" value="Ank_2"/>
    <property type="match status" value="1"/>
</dbReference>
<feature type="region of interest" description="Disordered" evidence="4">
    <location>
        <begin position="306"/>
        <end position="336"/>
    </location>
</feature>
<dbReference type="GO" id="GO:0000151">
    <property type="term" value="C:ubiquitin ligase complex"/>
    <property type="evidence" value="ECO:0007669"/>
    <property type="project" value="TreeGrafter"/>
</dbReference>